<dbReference type="AlphaFoldDB" id="A0A2T0WMJ0"/>
<name>A0A2T0WMJ0_9BACT</name>
<dbReference type="Proteomes" id="UP000238157">
    <property type="component" value="Unassembled WGS sequence"/>
</dbReference>
<evidence type="ECO:0000313" key="1">
    <source>
        <dbReference type="EMBL" id="PRY87923.1"/>
    </source>
</evidence>
<dbReference type="RefSeq" id="WP_106133422.1">
    <property type="nucleotide sequence ID" value="NZ_PVTR01000005.1"/>
</dbReference>
<proteinExistence type="predicted"/>
<protein>
    <recommendedName>
        <fullName evidence="3">Lipoprotein</fullName>
    </recommendedName>
</protein>
<sequence length="168" mass="19900">MRFVKFLPLIFAVFSCKTEKDTQHEYLRWIGDIPADSNLDDVGFELCGEEDAVLQYFNFGDSDKYEGGRIAIYDYFKEHYQPISIDESGWIRIRFIVNCHWQTGRFRIIESDENYDERPFDTSISNQILELTKKLKGWIGYEDEEKGLDYYQYLIFKIENGSIAEILP</sequence>
<dbReference type="PROSITE" id="PS51257">
    <property type="entry name" value="PROKAR_LIPOPROTEIN"/>
    <property type="match status" value="1"/>
</dbReference>
<organism evidence="1 2">
    <name type="scientific">Mongoliibacter ruber</name>
    <dbReference type="NCBI Taxonomy" id="1750599"/>
    <lineage>
        <taxon>Bacteria</taxon>
        <taxon>Pseudomonadati</taxon>
        <taxon>Bacteroidota</taxon>
        <taxon>Cytophagia</taxon>
        <taxon>Cytophagales</taxon>
        <taxon>Cyclobacteriaceae</taxon>
        <taxon>Mongoliibacter</taxon>
    </lineage>
</organism>
<accession>A0A2T0WMJ0</accession>
<dbReference type="EMBL" id="PVTR01000005">
    <property type="protein sequence ID" value="PRY87923.1"/>
    <property type="molecule type" value="Genomic_DNA"/>
</dbReference>
<reference evidence="1 2" key="1">
    <citation type="submission" date="2018-03" db="EMBL/GenBank/DDBJ databases">
        <title>Genomic Encyclopedia of Archaeal and Bacterial Type Strains, Phase II (KMG-II): from individual species to whole genera.</title>
        <authorList>
            <person name="Goeker M."/>
        </authorList>
    </citation>
    <scope>NUCLEOTIDE SEQUENCE [LARGE SCALE GENOMIC DNA]</scope>
    <source>
        <strain evidence="1 2">DSM 27929</strain>
    </source>
</reference>
<dbReference type="OrthoDB" id="883593at2"/>
<gene>
    <name evidence="1" type="ORF">CLW00_10543</name>
</gene>
<comment type="caution">
    <text evidence="1">The sequence shown here is derived from an EMBL/GenBank/DDBJ whole genome shotgun (WGS) entry which is preliminary data.</text>
</comment>
<evidence type="ECO:0008006" key="3">
    <source>
        <dbReference type="Google" id="ProtNLM"/>
    </source>
</evidence>
<keyword evidence="2" id="KW-1185">Reference proteome</keyword>
<evidence type="ECO:0000313" key="2">
    <source>
        <dbReference type="Proteomes" id="UP000238157"/>
    </source>
</evidence>